<dbReference type="PRINTS" id="PR00783">
    <property type="entry name" value="MINTRINSICP"/>
</dbReference>
<keyword evidence="4 7" id="KW-1133">Transmembrane helix</keyword>
<dbReference type="GO" id="GO:0016020">
    <property type="term" value="C:membrane"/>
    <property type="evidence" value="ECO:0007669"/>
    <property type="project" value="UniProtKB-SubCell"/>
</dbReference>
<accession>A0A6U9N2W4</accession>
<dbReference type="InterPro" id="IPR000425">
    <property type="entry name" value="MIP"/>
</dbReference>
<evidence type="ECO:0000313" key="8">
    <source>
        <dbReference type="EMBL" id="CAD9625738.1"/>
    </source>
</evidence>
<dbReference type="Pfam" id="PF00230">
    <property type="entry name" value="MIP"/>
    <property type="match status" value="2"/>
</dbReference>
<feature type="transmembrane region" description="Helical" evidence="7">
    <location>
        <begin position="365"/>
        <end position="385"/>
    </location>
</feature>
<protein>
    <recommendedName>
        <fullName evidence="9">Aquaporin</fullName>
    </recommendedName>
</protein>
<feature type="transmembrane region" description="Helical" evidence="7">
    <location>
        <begin position="42"/>
        <end position="60"/>
    </location>
</feature>
<sequence>MAPLQPLGLRLVSEFVGTYVLVFTVGSVFLSGHALWGGVSHAIVLVVGTLALGRISGANFNPAVSIALGASKAIGGGGQRLGPMGAYVCVQIVAGILASLSYGALMQRPLGMEPTRGASGLSRACLVEMLYTCAYCFLVLNVGVAKDNSTNPFYGFVIGLVALMGTYSAAPVSGGCLNPAMAIGMDVGYSSGGVYYGLFYSLAEVLGALLAVLFFRLVRPEDFGRRKNDETAELVSEFLGSFVIVLTVGMSVLSQSPVAGLPIISSIVSMSLALFKVSGACFNPAMTVAFATSSRAPSFTLARTAKYIIAELLGGGCAGFAYVGISDGLFFSLCPTGNYVSASMAECAFVFALCYIILSRSLARSAGWFAFATGAFMLIGGMLLSRISSGMMSPAITFGMFCGELYAKGFVFSSHSTLAFGMMIPAQVLGSVLAGRICALTAKHPGHTYAVKSDAFA</sequence>
<feature type="transmembrane region" description="Helical" evidence="7">
    <location>
        <begin position="153"/>
        <end position="174"/>
    </location>
</feature>
<comment type="subcellular location">
    <subcellularLocation>
        <location evidence="1">Membrane</location>
        <topology evidence="1">Multi-pass membrane protein</topology>
    </subcellularLocation>
</comment>
<evidence type="ECO:0008006" key="9">
    <source>
        <dbReference type="Google" id="ProtNLM"/>
    </source>
</evidence>
<keyword evidence="3 6" id="KW-0812">Transmembrane</keyword>
<dbReference type="Gene3D" id="1.20.1080.10">
    <property type="entry name" value="Glycerol uptake facilitator protein"/>
    <property type="match status" value="2"/>
</dbReference>
<dbReference type="PANTHER" id="PTHR45724">
    <property type="entry name" value="AQUAPORIN NIP2-1"/>
    <property type="match status" value="1"/>
</dbReference>
<feature type="transmembrane region" description="Helical" evidence="7">
    <location>
        <begin position="12"/>
        <end position="36"/>
    </location>
</feature>
<dbReference type="InterPro" id="IPR022357">
    <property type="entry name" value="MIP_CS"/>
</dbReference>
<feature type="transmembrane region" description="Helical" evidence="7">
    <location>
        <begin position="307"/>
        <end position="325"/>
    </location>
</feature>
<proteinExistence type="inferred from homology"/>
<dbReference type="InterPro" id="IPR023271">
    <property type="entry name" value="Aquaporin-like"/>
</dbReference>
<dbReference type="PROSITE" id="PS00221">
    <property type="entry name" value="MIP"/>
    <property type="match status" value="1"/>
</dbReference>
<feature type="transmembrane region" description="Helical" evidence="7">
    <location>
        <begin position="194"/>
        <end position="214"/>
    </location>
</feature>
<comment type="similarity">
    <text evidence="6">Belongs to the MIP/aquaporin (TC 1.A.8) family.</text>
</comment>
<dbReference type="InterPro" id="IPR034294">
    <property type="entry name" value="Aquaporin_transptr"/>
</dbReference>
<dbReference type="PANTHER" id="PTHR45724:SF13">
    <property type="entry name" value="AQUAPORIN NIP1-1-RELATED"/>
    <property type="match status" value="1"/>
</dbReference>
<evidence type="ECO:0000256" key="4">
    <source>
        <dbReference type="ARBA" id="ARBA00022989"/>
    </source>
</evidence>
<feature type="transmembrane region" description="Helical" evidence="7">
    <location>
        <begin position="259"/>
        <end position="286"/>
    </location>
</feature>
<dbReference type="EMBL" id="HBGW01074679">
    <property type="protein sequence ID" value="CAD9625738.1"/>
    <property type="molecule type" value="Transcribed_RNA"/>
</dbReference>
<feature type="transmembrane region" description="Helical" evidence="7">
    <location>
        <begin position="81"/>
        <end position="100"/>
    </location>
</feature>
<name>A0A6U9N2W4_9DINO</name>
<dbReference type="SUPFAM" id="SSF81338">
    <property type="entry name" value="Aquaporin-like"/>
    <property type="match status" value="2"/>
</dbReference>
<feature type="transmembrane region" description="Helical" evidence="7">
    <location>
        <begin position="337"/>
        <end position="358"/>
    </location>
</feature>
<keyword evidence="5 7" id="KW-0472">Membrane</keyword>
<gene>
    <name evidence="8" type="ORF">BRAN1462_LOCUS47558</name>
</gene>
<evidence type="ECO:0000256" key="7">
    <source>
        <dbReference type="SAM" id="Phobius"/>
    </source>
</evidence>
<evidence type="ECO:0000256" key="2">
    <source>
        <dbReference type="ARBA" id="ARBA00022448"/>
    </source>
</evidence>
<evidence type="ECO:0000256" key="3">
    <source>
        <dbReference type="ARBA" id="ARBA00022692"/>
    </source>
</evidence>
<evidence type="ECO:0000256" key="1">
    <source>
        <dbReference type="ARBA" id="ARBA00004141"/>
    </source>
</evidence>
<reference evidence="8" key="1">
    <citation type="submission" date="2021-01" db="EMBL/GenBank/DDBJ databases">
        <authorList>
            <person name="Corre E."/>
            <person name="Pelletier E."/>
            <person name="Niang G."/>
            <person name="Scheremetjew M."/>
            <person name="Finn R."/>
            <person name="Kale V."/>
            <person name="Holt S."/>
            <person name="Cochrane G."/>
            <person name="Meng A."/>
            <person name="Brown T."/>
            <person name="Cohen L."/>
        </authorList>
    </citation>
    <scope>NUCLEOTIDE SEQUENCE</scope>
    <source>
        <strain evidence="8">RCC3387</strain>
    </source>
</reference>
<feature type="transmembrane region" description="Helical" evidence="7">
    <location>
        <begin position="234"/>
        <end position="253"/>
    </location>
</feature>
<evidence type="ECO:0000256" key="5">
    <source>
        <dbReference type="ARBA" id="ARBA00023136"/>
    </source>
</evidence>
<evidence type="ECO:0000256" key="6">
    <source>
        <dbReference type="RuleBase" id="RU000477"/>
    </source>
</evidence>
<keyword evidence="2 6" id="KW-0813">Transport</keyword>
<organism evidence="8">
    <name type="scientific">Zooxanthella nutricula</name>
    <dbReference type="NCBI Taxonomy" id="1333877"/>
    <lineage>
        <taxon>Eukaryota</taxon>
        <taxon>Sar</taxon>
        <taxon>Alveolata</taxon>
        <taxon>Dinophyceae</taxon>
        <taxon>Peridiniales</taxon>
        <taxon>Peridiniales incertae sedis</taxon>
        <taxon>Zooxanthella</taxon>
    </lineage>
</organism>
<dbReference type="AlphaFoldDB" id="A0A6U9N2W4"/>
<dbReference type="GO" id="GO:0015267">
    <property type="term" value="F:channel activity"/>
    <property type="evidence" value="ECO:0007669"/>
    <property type="project" value="InterPro"/>
</dbReference>